<dbReference type="RefSeq" id="WP_255923826.1">
    <property type="nucleotide sequence ID" value="NZ_JANFNG010000041.1"/>
</dbReference>
<dbReference type="GO" id="GO:0008168">
    <property type="term" value="F:methyltransferase activity"/>
    <property type="evidence" value="ECO:0007669"/>
    <property type="project" value="UniProtKB-KW"/>
</dbReference>
<evidence type="ECO:0000313" key="1">
    <source>
        <dbReference type="EMBL" id="MCQ4084747.1"/>
    </source>
</evidence>
<sequence>MSATASAVAVPRTTVRQLVRALASPGPDRSGFRRLRARYCVQQAAEYCPLAGSTVVDVGGGDGWCAEVFRAAGARCVVVDPLPVPARTGRATVVGDGYWLPLREASADLCYCSDVLGHVPDPVGLLDELIRVTRPDGTIHLAYTNWRSPRGRTHFPVRTGLLLRHVRRRSDVELVEAGPRYFPRGVRALLRITVLRIPVLRGFAVQVTLRRTR</sequence>
<dbReference type="EMBL" id="JANFNG010000041">
    <property type="protein sequence ID" value="MCQ4084747.1"/>
    <property type="molecule type" value="Genomic_DNA"/>
</dbReference>
<reference evidence="1" key="1">
    <citation type="submission" date="2022-06" db="EMBL/GenBank/DDBJ databases">
        <title>Draft genome sequence of Streptomyces sp. RB6PN25 isolated from peat swamp forest in Thailand.</title>
        <authorList>
            <person name="Duangmal K."/>
            <person name="Klaysubun C."/>
        </authorList>
    </citation>
    <scope>NUCLEOTIDE SEQUENCE</scope>
    <source>
        <strain evidence="1">RB6PN25</strain>
    </source>
</reference>
<organism evidence="1 2">
    <name type="scientific">Streptomyces humicola</name>
    <dbReference type="NCBI Taxonomy" id="2953240"/>
    <lineage>
        <taxon>Bacteria</taxon>
        <taxon>Bacillati</taxon>
        <taxon>Actinomycetota</taxon>
        <taxon>Actinomycetes</taxon>
        <taxon>Kitasatosporales</taxon>
        <taxon>Streptomycetaceae</taxon>
        <taxon>Streptomyces</taxon>
    </lineage>
</organism>
<keyword evidence="1" id="KW-0489">Methyltransferase</keyword>
<keyword evidence="1" id="KW-0808">Transferase</keyword>
<keyword evidence="2" id="KW-1185">Reference proteome</keyword>
<dbReference type="Proteomes" id="UP001057702">
    <property type="component" value="Unassembled WGS sequence"/>
</dbReference>
<proteinExistence type="predicted"/>
<dbReference type="InterPro" id="IPR029063">
    <property type="entry name" value="SAM-dependent_MTases_sf"/>
</dbReference>
<evidence type="ECO:0000313" key="2">
    <source>
        <dbReference type="Proteomes" id="UP001057702"/>
    </source>
</evidence>
<gene>
    <name evidence="1" type="ORF">NGB36_30290</name>
</gene>
<dbReference type="SUPFAM" id="SSF53335">
    <property type="entry name" value="S-adenosyl-L-methionine-dependent methyltransferases"/>
    <property type="match status" value="1"/>
</dbReference>
<dbReference type="CDD" id="cd02440">
    <property type="entry name" value="AdoMet_MTases"/>
    <property type="match status" value="1"/>
</dbReference>
<dbReference type="Gene3D" id="3.40.50.150">
    <property type="entry name" value="Vaccinia Virus protein VP39"/>
    <property type="match status" value="1"/>
</dbReference>
<name>A0ABT1Q490_9ACTN</name>
<protein>
    <submittedName>
        <fullName evidence="1">Class I SAM-dependent methyltransferase</fullName>
    </submittedName>
</protein>
<comment type="caution">
    <text evidence="1">The sequence shown here is derived from an EMBL/GenBank/DDBJ whole genome shotgun (WGS) entry which is preliminary data.</text>
</comment>
<dbReference type="Pfam" id="PF13489">
    <property type="entry name" value="Methyltransf_23"/>
    <property type="match status" value="1"/>
</dbReference>
<dbReference type="GO" id="GO:0032259">
    <property type="term" value="P:methylation"/>
    <property type="evidence" value="ECO:0007669"/>
    <property type="project" value="UniProtKB-KW"/>
</dbReference>
<accession>A0ABT1Q490</accession>